<evidence type="ECO:0000259" key="2">
    <source>
        <dbReference type="Pfam" id="PF04389"/>
    </source>
</evidence>
<dbReference type="Proteomes" id="UP000290637">
    <property type="component" value="Chromosome"/>
</dbReference>
<dbReference type="InterPro" id="IPR007484">
    <property type="entry name" value="Peptidase_M28"/>
</dbReference>
<dbReference type="KEGG" id="plue:EWM63_23025"/>
<dbReference type="Gene3D" id="3.40.630.10">
    <property type="entry name" value="Zn peptidases"/>
    <property type="match status" value="2"/>
</dbReference>
<dbReference type="GO" id="GO:0006508">
    <property type="term" value="P:proteolysis"/>
    <property type="evidence" value="ECO:0007669"/>
    <property type="project" value="InterPro"/>
</dbReference>
<accession>A0A4P6L3T6</accession>
<feature type="chain" id="PRO_5020237142" evidence="1">
    <location>
        <begin position="24"/>
        <end position="482"/>
    </location>
</feature>
<proteinExistence type="predicted"/>
<gene>
    <name evidence="3" type="ORF">EWM63_23025</name>
</gene>
<feature type="domain" description="Peptidase M28" evidence="2">
    <location>
        <begin position="245"/>
        <end position="449"/>
    </location>
</feature>
<dbReference type="SUPFAM" id="SSF53187">
    <property type="entry name" value="Zn-dependent exopeptidases"/>
    <property type="match status" value="1"/>
</dbReference>
<dbReference type="InterPro" id="IPR045175">
    <property type="entry name" value="M28_fam"/>
</dbReference>
<evidence type="ECO:0000256" key="1">
    <source>
        <dbReference type="SAM" id="SignalP"/>
    </source>
</evidence>
<dbReference type="RefSeq" id="WP_130188618.1">
    <property type="nucleotide sequence ID" value="NZ_CP035913.1"/>
</dbReference>
<keyword evidence="4" id="KW-1185">Reference proteome</keyword>
<protein>
    <submittedName>
        <fullName evidence="3">M28 family peptidase</fullName>
    </submittedName>
</protein>
<evidence type="ECO:0000313" key="3">
    <source>
        <dbReference type="EMBL" id="QBE65508.1"/>
    </source>
</evidence>
<organism evidence="3 4">
    <name type="scientific">Pseudoduganella lutea</name>
    <dbReference type="NCBI Taxonomy" id="321985"/>
    <lineage>
        <taxon>Bacteria</taxon>
        <taxon>Pseudomonadati</taxon>
        <taxon>Pseudomonadota</taxon>
        <taxon>Betaproteobacteria</taxon>
        <taxon>Burkholderiales</taxon>
        <taxon>Oxalobacteraceae</taxon>
        <taxon>Telluria group</taxon>
        <taxon>Pseudoduganella</taxon>
    </lineage>
</organism>
<dbReference type="PANTHER" id="PTHR12147">
    <property type="entry name" value="METALLOPEPTIDASE M28 FAMILY MEMBER"/>
    <property type="match status" value="1"/>
</dbReference>
<evidence type="ECO:0000313" key="4">
    <source>
        <dbReference type="Proteomes" id="UP000290637"/>
    </source>
</evidence>
<reference evidence="3 4" key="1">
    <citation type="submission" date="2019-02" db="EMBL/GenBank/DDBJ databases">
        <title>Draft Genome Sequences of Six Type Strains of the Genus Massilia.</title>
        <authorList>
            <person name="Miess H."/>
            <person name="Frediansyhah A."/>
            <person name="Gross H."/>
        </authorList>
    </citation>
    <scope>NUCLEOTIDE SEQUENCE [LARGE SCALE GENOMIC DNA]</scope>
    <source>
        <strain evidence="3 4">DSM 17473</strain>
    </source>
</reference>
<feature type="signal peptide" evidence="1">
    <location>
        <begin position="1"/>
        <end position="23"/>
    </location>
</feature>
<dbReference type="EMBL" id="CP035913">
    <property type="protein sequence ID" value="QBE65508.1"/>
    <property type="molecule type" value="Genomic_DNA"/>
</dbReference>
<sequence length="482" mass="51068">MRHHISALTLAVSLAFAATGASAQAPADTLADRISADSLRGHLSFLASDLLEGRGTPSRGLDLAAEYIAAQFRRAGLEAVGDDGYFQTANWQQAHRDAKDFTLTVQAGGKPVAVPLSAATANFVQPVTLGATGVVRLGWKEAMEAGAEIDGKVLVVPAAPVPGAADVLRSGLKARPALVVMVDTKGQHRNRSEGWLIDPEQVAPAGAPPVVVLHDAAAATALETAGATVAATVGVPALRAVKLRNVIGVLRGSDPQLKNTYVMLTAHYDHLGIRNGEIHNGANDDASGTVAVIDVAAALAAEKTRPRRSIAFVALFGEELGLLGSRYYGRHPVLPLQDTVAHLNLEQIGRTDDSEGAQVGTATLTGFDYSTVTDYLKKAGERTGVRLWKHAVNSDRYFARSDNQALADVGVPAHTLAVAFGFPDYHGKDDDWARLDYDNMARIGRMVALAVRDMANDPQRPRWTEVPKAAPYAEAGRKLLGR</sequence>
<dbReference type="GO" id="GO:0008235">
    <property type="term" value="F:metalloexopeptidase activity"/>
    <property type="evidence" value="ECO:0007669"/>
    <property type="project" value="InterPro"/>
</dbReference>
<name>A0A4P6L3T6_9BURK</name>
<dbReference type="PANTHER" id="PTHR12147:SF26">
    <property type="entry name" value="PEPTIDASE M28 DOMAIN-CONTAINING PROTEIN"/>
    <property type="match status" value="1"/>
</dbReference>
<dbReference type="AlphaFoldDB" id="A0A4P6L3T6"/>
<keyword evidence="1" id="KW-0732">Signal</keyword>
<dbReference type="Pfam" id="PF04389">
    <property type="entry name" value="Peptidase_M28"/>
    <property type="match status" value="1"/>
</dbReference>
<dbReference type="OrthoDB" id="9762302at2"/>